<evidence type="ECO:0000313" key="1">
    <source>
        <dbReference type="EMBL" id="GAM74931.1"/>
    </source>
</evidence>
<gene>
    <name evidence="1" type="ORF">JCM19241_1274</name>
</gene>
<dbReference type="STRING" id="1481914.JCM19241_1274"/>
<sequence>MSLTGVQDQDRIDIGARTNQYRSEFSEGVHEISTMIELTCFDNSVLTQPSISSSN</sequence>
<comment type="caution">
    <text evidence="1">The sequence shown here is derived from an EMBL/GenBank/DDBJ whole genome shotgun (WGS) entry which is preliminary data.</text>
</comment>
<proteinExistence type="predicted"/>
<accession>A0A0B8Q8M5</accession>
<dbReference type="Proteomes" id="UP000031666">
    <property type="component" value="Unassembled WGS sequence"/>
</dbReference>
<reference evidence="1 2" key="2">
    <citation type="submission" date="2015-01" db="EMBL/GenBank/DDBJ databases">
        <authorList>
            <consortium name="NBRP consortium"/>
            <person name="Sawabe T."/>
            <person name="Meirelles P."/>
            <person name="Feng G."/>
            <person name="Sayaka M."/>
            <person name="Hattori M."/>
            <person name="Ohkuma M."/>
        </authorList>
    </citation>
    <scope>NUCLEOTIDE SEQUENCE [LARGE SCALE GENOMIC DNA]</scope>
    <source>
        <strain evidence="2">JCM 19241</strain>
    </source>
</reference>
<dbReference type="AlphaFoldDB" id="A0A0B8Q8M5"/>
<reference evidence="1 2" key="1">
    <citation type="submission" date="2015-01" db="EMBL/GenBank/DDBJ databases">
        <title>Vibrio sp. C94 JCM 19241 whole genome shotgun sequence.</title>
        <authorList>
            <person name="Sawabe T."/>
            <person name="Meirelles P."/>
            <person name="Feng G."/>
            <person name="Sayaka M."/>
            <person name="Hattori M."/>
            <person name="Ohkuma M."/>
        </authorList>
    </citation>
    <scope>NUCLEOTIDE SEQUENCE [LARGE SCALE GENOMIC DNA]</scope>
    <source>
        <strain evidence="2">JCM 19241</strain>
    </source>
</reference>
<dbReference type="EMBL" id="BBSC01000003">
    <property type="protein sequence ID" value="GAM74931.1"/>
    <property type="molecule type" value="Genomic_DNA"/>
</dbReference>
<organism evidence="1 2">
    <name type="scientific">Vibrio ishigakensis</name>
    <dbReference type="NCBI Taxonomy" id="1481914"/>
    <lineage>
        <taxon>Bacteria</taxon>
        <taxon>Pseudomonadati</taxon>
        <taxon>Pseudomonadota</taxon>
        <taxon>Gammaproteobacteria</taxon>
        <taxon>Vibrionales</taxon>
        <taxon>Vibrionaceae</taxon>
        <taxon>Vibrio</taxon>
    </lineage>
</organism>
<protein>
    <submittedName>
        <fullName evidence="1">Uncharacterized protein</fullName>
    </submittedName>
</protein>
<name>A0A0B8Q8M5_9VIBR</name>
<evidence type="ECO:0000313" key="2">
    <source>
        <dbReference type="Proteomes" id="UP000031666"/>
    </source>
</evidence>